<protein>
    <recommendedName>
        <fullName evidence="3">Ice-binding protein C-terminal domain-containing protein</fullName>
    </recommendedName>
</protein>
<feature type="domain" description="Ice-binding protein C-terminal" evidence="3">
    <location>
        <begin position="291"/>
        <end position="313"/>
    </location>
</feature>
<keyword evidence="5" id="KW-1185">Reference proteome</keyword>
<reference evidence="4 5" key="1">
    <citation type="submission" date="2020-08" db="EMBL/GenBank/DDBJ databases">
        <title>Genomic Encyclopedia of Type Strains, Phase IV (KMG-IV): sequencing the most valuable type-strain genomes for metagenomic binning, comparative biology and taxonomic classification.</title>
        <authorList>
            <person name="Goeker M."/>
        </authorList>
    </citation>
    <scope>NUCLEOTIDE SEQUENCE [LARGE SCALE GENOMIC DNA]</scope>
    <source>
        <strain evidence="4 5">DSM 23562</strain>
    </source>
</reference>
<dbReference type="AlphaFoldDB" id="A0A7W9SSN9"/>
<feature type="chain" id="PRO_5031245160" description="Ice-binding protein C-terminal domain-containing protein" evidence="2">
    <location>
        <begin position="28"/>
        <end position="315"/>
    </location>
</feature>
<accession>A0A7W9SSN9</accession>
<dbReference type="Pfam" id="PF07589">
    <property type="entry name" value="PEP-CTERM"/>
    <property type="match status" value="1"/>
</dbReference>
<evidence type="ECO:0000256" key="2">
    <source>
        <dbReference type="SAM" id="SignalP"/>
    </source>
</evidence>
<feature type="compositionally biased region" description="Polar residues" evidence="1">
    <location>
        <begin position="279"/>
        <end position="290"/>
    </location>
</feature>
<name>A0A7W9SSN9_ARMRO</name>
<dbReference type="EMBL" id="JACHGW010000003">
    <property type="protein sequence ID" value="MBB6051328.1"/>
    <property type="molecule type" value="Genomic_DNA"/>
</dbReference>
<feature type="signal peptide" evidence="2">
    <location>
        <begin position="1"/>
        <end position="27"/>
    </location>
</feature>
<evidence type="ECO:0000313" key="4">
    <source>
        <dbReference type="EMBL" id="MBB6051328.1"/>
    </source>
</evidence>
<keyword evidence="2" id="KW-0732">Signal</keyword>
<dbReference type="RefSeq" id="WP_221290053.1">
    <property type="nucleotide sequence ID" value="NZ_JACHGW010000003.1"/>
</dbReference>
<feature type="region of interest" description="Disordered" evidence="1">
    <location>
        <begin position="265"/>
        <end position="293"/>
    </location>
</feature>
<gene>
    <name evidence="4" type="ORF">HNQ39_003138</name>
</gene>
<comment type="caution">
    <text evidence="4">The sequence shown here is derived from an EMBL/GenBank/DDBJ whole genome shotgun (WGS) entry which is preliminary data.</text>
</comment>
<dbReference type="NCBIfam" id="TIGR02595">
    <property type="entry name" value="PEP_CTERM"/>
    <property type="match status" value="1"/>
</dbReference>
<proteinExistence type="predicted"/>
<evidence type="ECO:0000259" key="3">
    <source>
        <dbReference type="Pfam" id="PF07589"/>
    </source>
</evidence>
<organism evidence="4 5">
    <name type="scientific">Armatimonas rosea</name>
    <dbReference type="NCBI Taxonomy" id="685828"/>
    <lineage>
        <taxon>Bacteria</taxon>
        <taxon>Bacillati</taxon>
        <taxon>Armatimonadota</taxon>
        <taxon>Armatimonadia</taxon>
        <taxon>Armatimonadales</taxon>
        <taxon>Armatimonadaceae</taxon>
        <taxon>Armatimonas</taxon>
    </lineage>
</organism>
<sequence>MKTPTKTCTILTLATLVGTGLINTAHAQQSDLSPAGIVLPAFQPQRVAPGRDRFLNDPALTTDALVESLKTNRTFRVNIAKHFGLPEERVVEFVQDALVPYILPKDTPVTNFGVTKTGLIYGKKMSLKKGTRVWATREGSPILKWICSNPLLTKIPVLPKKPTASIPKPLASPSGLQQVASNIVAPAGLEAIEGGELDLATPKTPIKVAKVPEPEKPITNIIEPKPTPPPVKPLSSIARTGLPLLPLAGVAGAIVRSVKQPESPADLKLIDPNAPVATGTATQRSGSLPNSVPEPGTLALAALGLAGLALRRRKH</sequence>
<evidence type="ECO:0000256" key="1">
    <source>
        <dbReference type="SAM" id="MobiDB-lite"/>
    </source>
</evidence>
<dbReference type="InterPro" id="IPR013424">
    <property type="entry name" value="Ice-binding_C"/>
</dbReference>
<dbReference type="Proteomes" id="UP000520814">
    <property type="component" value="Unassembled WGS sequence"/>
</dbReference>
<evidence type="ECO:0000313" key="5">
    <source>
        <dbReference type="Proteomes" id="UP000520814"/>
    </source>
</evidence>